<accession>A0A4R5AFW9</accession>
<evidence type="ECO:0000259" key="7">
    <source>
        <dbReference type="PROSITE" id="PS50110"/>
    </source>
</evidence>
<dbReference type="PRINTS" id="PR00038">
    <property type="entry name" value="HTHLUXR"/>
</dbReference>
<dbReference type="Gene3D" id="3.40.50.2300">
    <property type="match status" value="1"/>
</dbReference>
<protein>
    <submittedName>
        <fullName evidence="8">Response regulator transcription factor</fullName>
    </submittedName>
</protein>
<evidence type="ECO:0000259" key="6">
    <source>
        <dbReference type="PROSITE" id="PS50043"/>
    </source>
</evidence>
<evidence type="ECO:0000256" key="3">
    <source>
        <dbReference type="ARBA" id="ARBA00023125"/>
    </source>
</evidence>
<evidence type="ECO:0000256" key="2">
    <source>
        <dbReference type="ARBA" id="ARBA00023015"/>
    </source>
</evidence>
<dbReference type="PROSITE" id="PS50110">
    <property type="entry name" value="RESPONSE_REGULATORY"/>
    <property type="match status" value="1"/>
</dbReference>
<dbReference type="CDD" id="cd06170">
    <property type="entry name" value="LuxR_C_like"/>
    <property type="match status" value="1"/>
</dbReference>
<dbReference type="GO" id="GO:0006355">
    <property type="term" value="P:regulation of DNA-templated transcription"/>
    <property type="evidence" value="ECO:0007669"/>
    <property type="project" value="InterPro"/>
</dbReference>
<evidence type="ECO:0000313" key="8">
    <source>
        <dbReference type="EMBL" id="TDD68902.1"/>
    </source>
</evidence>
<dbReference type="SMART" id="SM00448">
    <property type="entry name" value="REC"/>
    <property type="match status" value="1"/>
</dbReference>
<dbReference type="RefSeq" id="WP_132103799.1">
    <property type="nucleotide sequence ID" value="NZ_SMLB01000017.1"/>
</dbReference>
<dbReference type="OrthoDB" id="9808843at2"/>
<organism evidence="8 9">
    <name type="scientific">Jiangella aurantiaca</name>
    <dbReference type="NCBI Taxonomy" id="2530373"/>
    <lineage>
        <taxon>Bacteria</taxon>
        <taxon>Bacillati</taxon>
        <taxon>Actinomycetota</taxon>
        <taxon>Actinomycetes</taxon>
        <taxon>Jiangellales</taxon>
        <taxon>Jiangellaceae</taxon>
        <taxon>Jiangella</taxon>
    </lineage>
</organism>
<evidence type="ECO:0000313" key="9">
    <source>
        <dbReference type="Proteomes" id="UP000295217"/>
    </source>
</evidence>
<name>A0A4R5AFW9_9ACTN</name>
<keyword evidence="3" id="KW-0238">DNA-binding</keyword>
<reference evidence="8 9" key="1">
    <citation type="submission" date="2019-02" db="EMBL/GenBank/DDBJ databases">
        <title>Draft genome sequences of novel Actinobacteria.</title>
        <authorList>
            <person name="Sahin N."/>
            <person name="Ay H."/>
            <person name="Saygin H."/>
        </authorList>
    </citation>
    <scope>NUCLEOTIDE SEQUENCE [LARGE SCALE GENOMIC DNA]</scope>
    <source>
        <strain evidence="8 9">8K307</strain>
    </source>
</reference>
<dbReference type="PROSITE" id="PS00622">
    <property type="entry name" value="HTH_LUXR_1"/>
    <property type="match status" value="1"/>
</dbReference>
<dbReference type="InterPro" id="IPR058245">
    <property type="entry name" value="NreC/VraR/RcsB-like_REC"/>
</dbReference>
<dbReference type="InterPro" id="IPR016032">
    <property type="entry name" value="Sig_transdc_resp-reg_C-effctor"/>
</dbReference>
<dbReference type="CDD" id="cd17535">
    <property type="entry name" value="REC_NarL-like"/>
    <property type="match status" value="1"/>
</dbReference>
<evidence type="ECO:0000256" key="4">
    <source>
        <dbReference type="ARBA" id="ARBA00023163"/>
    </source>
</evidence>
<dbReference type="Proteomes" id="UP000295217">
    <property type="component" value="Unassembled WGS sequence"/>
</dbReference>
<keyword evidence="2" id="KW-0805">Transcription regulation</keyword>
<evidence type="ECO:0000256" key="5">
    <source>
        <dbReference type="PROSITE-ProRule" id="PRU00169"/>
    </source>
</evidence>
<gene>
    <name evidence="8" type="ORF">E1262_14240</name>
</gene>
<dbReference type="InterPro" id="IPR011006">
    <property type="entry name" value="CheY-like_superfamily"/>
</dbReference>
<dbReference type="SUPFAM" id="SSF46894">
    <property type="entry name" value="C-terminal effector domain of the bipartite response regulators"/>
    <property type="match status" value="1"/>
</dbReference>
<feature type="domain" description="Response regulatory" evidence="7">
    <location>
        <begin position="3"/>
        <end position="119"/>
    </location>
</feature>
<dbReference type="GO" id="GO:0003677">
    <property type="term" value="F:DNA binding"/>
    <property type="evidence" value="ECO:0007669"/>
    <property type="project" value="UniProtKB-KW"/>
</dbReference>
<dbReference type="InterPro" id="IPR039420">
    <property type="entry name" value="WalR-like"/>
</dbReference>
<proteinExistence type="predicted"/>
<dbReference type="SUPFAM" id="SSF52172">
    <property type="entry name" value="CheY-like"/>
    <property type="match status" value="1"/>
</dbReference>
<dbReference type="AlphaFoldDB" id="A0A4R5AFW9"/>
<dbReference type="PANTHER" id="PTHR43214:SF24">
    <property type="entry name" value="TRANSCRIPTIONAL REGULATORY PROTEIN NARL-RELATED"/>
    <property type="match status" value="1"/>
</dbReference>
<dbReference type="PANTHER" id="PTHR43214">
    <property type="entry name" value="TWO-COMPONENT RESPONSE REGULATOR"/>
    <property type="match status" value="1"/>
</dbReference>
<dbReference type="InterPro" id="IPR001789">
    <property type="entry name" value="Sig_transdc_resp-reg_receiver"/>
</dbReference>
<keyword evidence="1 5" id="KW-0597">Phosphoprotein</keyword>
<dbReference type="SMART" id="SM00421">
    <property type="entry name" value="HTH_LUXR"/>
    <property type="match status" value="1"/>
</dbReference>
<dbReference type="GO" id="GO:0000160">
    <property type="term" value="P:phosphorelay signal transduction system"/>
    <property type="evidence" value="ECO:0007669"/>
    <property type="project" value="InterPro"/>
</dbReference>
<keyword evidence="4" id="KW-0804">Transcription</keyword>
<feature type="domain" description="HTH luxR-type" evidence="6">
    <location>
        <begin position="147"/>
        <end position="212"/>
    </location>
</feature>
<comment type="caution">
    <text evidence="8">The sequence shown here is derived from an EMBL/GenBank/DDBJ whole genome shotgun (WGS) entry which is preliminary data.</text>
</comment>
<dbReference type="EMBL" id="SMLB01000017">
    <property type="protein sequence ID" value="TDD68902.1"/>
    <property type="molecule type" value="Genomic_DNA"/>
</dbReference>
<dbReference type="Pfam" id="PF00196">
    <property type="entry name" value="GerE"/>
    <property type="match status" value="1"/>
</dbReference>
<dbReference type="InterPro" id="IPR000792">
    <property type="entry name" value="Tscrpt_reg_LuxR_C"/>
</dbReference>
<dbReference type="PROSITE" id="PS50043">
    <property type="entry name" value="HTH_LUXR_2"/>
    <property type="match status" value="1"/>
</dbReference>
<feature type="modified residue" description="4-aspartylphosphate" evidence="5">
    <location>
        <position position="54"/>
    </location>
</feature>
<keyword evidence="9" id="KW-1185">Reference proteome</keyword>
<dbReference type="Pfam" id="PF00072">
    <property type="entry name" value="Response_reg"/>
    <property type="match status" value="1"/>
</dbReference>
<sequence>MTRVLIADDDDLMRAGLVELLTADPRIEIVGLASTGREAIERTARTAPDVVLMDVRMPGLDGIAATQELTRAAPDVRVLILTTFEQDDYIFGALRAGASGFLLKRSRPEELIAAVDIVAAGDSLLSPSVTRRVIDRMAQQPTPNLAGQTRLDQLTPREREVLALIARGLSNREIAAALTVEESTIRTHVKRLLMKLDLRDRVQAVIFAYETGVSTPRAE</sequence>
<evidence type="ECO:0000256" key="1">
    <source>
        <dbReference type="ARBA" id="ARBA00022553"/>
    </source>
</evidence>